<keyword evidence="8" id="KW-1185">Reference proteome</keyword>
<evidence type="ECO:0000256" key="1">
    <source>
        <dbReference type="ARBA" id="ARBA00022475"/>
    </source>
</evidence>
<evidence type="ECO:0000313" key="7">
    <source>
        <dbReference type="EMBL" id="KXB77208.1"/>
    </source>
</evidence>
<dbReference type="STRING" id="322095.HMPREF3185_00583"/>
<keyword evidence="3 5" id="KW-1133">Transmembrane helix</keyword>
<dbReference type="PANTHER" id="PTHR22550">
    <property type="entry name" value="SPORE GERMINATION PROTEIN"/>
    <property type="match status" value="1"/>
</dbReference>
<keyword evidence="4 5" id="KW-0472">Membrane</keyword>
<dbReference type="SMART" id="SM00327">
    <property type="entry name" value="VWA"/>
    <property type="match status" value="1"/>
</dbReference>
<proteinExistence type="predicted"/>
<comment type="caution">
    <text evidence="7">The sequence shown here is derived from an EMBL/GenBank/DDBJ whole genome shotgun (WGS) entry which is preliminary data.</text>
</comment>
<gene>
    <name evidence="7" type="ORF">HMPREF3185_00583</name>
</gene>
<evidence type="ECO:0000256" key="3">
    <source>
        <dbReference type="ARBA" id="ARBA00022989"/>
    </source>
</evidence>
<evidence type="ECO:0000256" key="4">
    <source>
        <dbReference type="ARBA" id="ARBA00023136"/>
    </source>
</evidence>
<protein>
    <submittedName>
        <fullName evidence="7">von Willebrand factor type A domain protein</fullName>
    </submittedName>
</protein>
<evidence type="ECO:0000256" key="2">
    <source>
        <dbReference type="ARBA" id="ARBA00022692"/>
    </source>
</evidence>
<dbReference type="PROSITE" id="PS50234">
    <property type="entry name" value="VWFA"/>
    <property type="match status" value="1"/>
</dbReference>
<keyword evidence="2 5" id="KW-0812">Transmembrane</keyword>
<dbReference type="OrthoDB" id="6206554at2"/>
<dbReference type="InterPro" id="IPR050768">
    <property type="entry name" value="UPF0353/GerABKA_families"/>
</dbReference>
<dbReference type="PATRIC" id="fig|322095.3.peg.575"/>
<keyword evidence="1" id="KW-1003">Cell membrane</keyword>
<dbReference type="Pfam" id="PF13519">
    <property type="entry name" value="VWA_2"/>
    <property type="match status" value="1"/>
</dbReference>
<feature type="domain" description="VWFA" evidence="6">
    <location>
        <begin position="93"/>
        <end position="295"/>
    </location>
</feature>
<dbReference type="InterPro" id="IPR002035">
    <property type="entry name" value="VWF_A"/>
</dbReference>
<feature type="transmembrane region" description="Helical" evidence="5">
    <location>
        <begin position="56"/>
        <end position="75"/>
    </location>
</feature>
<evidence type="ECO:0000313" key="8">
    <source>
        <dbReference type="Proteomes" id="UP000070224"/>
    </source>
</evidence>
<feature type="transmembrane region" description="Helical" evidence="5">
    <location>
        <begin position="12"/>
        <end position="29"/>
    </location>
</feature>
<evidence type="ECO:0000259" key="6">
    <source>
        <dbReference type="PROSITE" id="PS50234"/>
    </source>
</evidence>
<accession>A0A134BB64</accession>
<dbReference type="EMBL" id="LSDK01000048">
    <property type="protein sequence ID" value="KXB77208.1"/>
    <property type="molecule type" value="Genomic_DNA"/>
</dbReference>
<dbReference type="Proteomes" id="UP000070224">
    <property type="component" value="Unassembled WGS sequence"/>
</dbReference>
<reference evidence="8" key="1">
    <citation type="submission" date="2016-01" db="EMBL/GenBank/DDBJ databases">
        <authorList>
            <person name="Mitreva M."/>
            <person name="Pepin K.H."/>
            <person name="Mihindukulasuriya K.A."/>
            <person name="Fulton R."/>
            <person name="Fronick C."/>
            <person name="O'Laughlin M."/>
            <person name="Miner T."/>
            <person name="Herter B."/>
            <person name="Rosa B.A."/>
            <person name="Cordes M."/>
            <person name="Tomlinson C."/>
            <person name="Wollam A."/>
            <person name="Palsikar V.B."/>
            <person name="Mardis E.R."/>
            <person name="Wilson R.K."/>
        </authorList>
    </citation>
    <scope>NUCLEOTIDE SEQUENCE [LARGE SCALE GENOMIC DNA]</scope>
    <source>
        <strain evidence="8">KA00683</strain>
    </source>
</reference>
<name>A0A134BB64_9PORP</name>
<dbReference type="Gene3D" id="3.40.50.410">
    <property type="entry name" value="von Willebrand factor, type A domain"/>
    <property type="match status" value="1"/>
</dbReference>
<dbReference type="InterPro" id="IPR036465">
    <property type="entry name" value="vWFA_dom_sf"/>
</dbReference>
<dbReference type="AlphaFoldDB" id="A0A134BB64"/>
<evidence type="ECO:0000256" key="5">
    <source>
        <dbReference type="SAM" id="Phobius"/>
    </source>
</evidence>
<dbReference type="RefSeq" id="WP_060935053.1">
    <property type="nucleotide sequence ID" value="NZ_KQ960432.1"/>
</dbReference>
<dbReference type="PANTHER" id="PTHR22550:SF5">
    <property type="entry name" value="LEUCINE ZIPPER PROTEIN 4"/>
    <property type="match status" value="1"/>
</dbReference>
<feature type="transmembrane region" description="Helical" evidence="5">
    <location>
        <begin position="309"/>
        <end position="326"/>
    </location>
</feature>
<dbReference type="SUPFAM" id="SSF53300">
    <property type="entry name" value="vWA-like"/>
    <property type="match status" value="1"/>
</dbReference>
<sequence length="342" mass="37305">MNIHFHSPEYLYLLFALLPLLALSLFAYWRRRQMLKRFADKELGQALAPLASGKKYVLRDLLLLIAGALMIVVLARPQLAGSSDQGTDDKGIEAMICLDISNSMLCQDVAPSRLDFAKRSISRLLENMRSDRVGLIVFAGSAFVQLPITTDIATAQDFLSDISPDMLSDQGTAIGQAIMLARQSFSDRKDLGKAIIVLTDGEDFEDNATEAAKDAAKAGIHINVVGIGTDKGGPIPTSEGNLTDDSGNMVVTRFNPEMCQQIADAGAGIFVSSTSQSTVVKEVEKQLEELPRASITSRSGNGAAEAFEPWLWAALVLLVIEFFIMGRKNKFLIRHNIFGHEK</sequence>
<organism evidence="7 8">
    <name type="scientific">Porphyromonas somerae</name>
    <dbReference type="NCBI Taxonomy" id="322095"/>
    <lineage>
        <taxon>Bacteria</taxon>
        <taxon>Pseudomonadati</taxon>
        <taxon>Bacteroidota</taxon>
        <taxon>Bacteroidia</taxon>
        <taxon>Bacteroidales</taxon>
        <taxon>Porphyromonadaceae</taxon>
        <taxon>Porphyromonas</taxon>
    </lineage>
</organism>